<organism evidence="3 4">
    <name type="scientific">Nostoc linckia z8</name>
    <dbReference type="NCBI Taxonomy" id="1628746"/>
    <lineage>
        <taxon>Bacteria</taxon>
        <taxon>Bacillati</taxon>
        <taxon>Cyanobacteriota</taxon>
        <taxon>Cyanophyceae</taxon>
        <taxon>Nostocales</taxon>
        <taxon>Nostocaceae</taxon>
        <taxon>Nostoc</taxon>
    </lineage>
</organism>
<reference evidence="3 4" key="1">
    <citation type="submission" date="2015-02" db="EMBL/GenBank/DDBJ databases">
        <title>Nostoc linckia genome annotation.</title>
        <authorList>
            <person name="Zhou Z."/>
        </authorList>
    </citation>
    <scope>NUCLEOTIDE SEQUENCE [LARGE SCALE GENOMIC DNA]</scope>
    <source>
        <strain evidence="4">z8</strain>
    </source>
</reference>
<feature type="region of interest" description="Disordered" evidence="2">
    <location>
        <begin position="91"/>
        <end position="114"/>
    </location>
</feature>
<evidence type="ECO:0000313" key="4">
    <source>
        <dbReference type="Proteomes" id="UP000222310"/>
    </source>
</evidence>
<sequence>MPKKKPRIDALEEAERALQEEEEALARRKRELRESKGRLYQEFKALIGSWWLEKFHAGECSFDDIQSLDAFLKGQEWKALLGKEKEKLAASLEQKKDASAASSPNPVTGAKLDG</sequence>
<feature type="coiled-coil region" evidence="1">
    <location>
        <begin position="8"/>
        <end position="38"/>
    </location>
</feature>
<comment type="caution">
    <text evidence="3">The sequence shown here is derived from an EMBL/GenBank/DDBJ whole genome shotgun (WGS) entry which is preliminary data.</text>
</comment>
<dbReference type="Proteomes" id="UP000222310">
    <property type="component" value="Unassembled WGS sequence"/>
</dbReference>
<name>A0A9Q5Z967_NOSLI</name>
<evidence type="ECO:0000256" key="2">
    <source>
        <dbReference type="SAM" id="MobiDB-lite"/>
    </source>
</evidence>
<proteinExistence type="predicted"/>
<gene>
    <name evidence="3" type="ORF">VF08_23270</name>
</gene>
<dbReference type="AlphaFoldDB" id="A0A9Q5Z967"/>
<evidence type="ECO:0000256" key="1">
    <source>
        <dbReference type="SAM" id="Coils"/>
    </source>
</evidence>
<dbReference type="GeneID" id="57097336"/>
<dbReference type="RefSeq" id="WP_099076675.1">
    <property type="nucleotide sequence ID" value="NZ_LAHD01000078.1"/>
</dbReference>
<accession>A0A9Q5Z967</accession>
<protein>
    <submittedName>
        <fullName evidence="3">Uncharacterized protein</fullName>
    </submittedName>
</protein>
<keyword evidence="1" id="KW-0175">Coiled coil</keyword>
<evidence type="ECO:0000313" key="3">
    <source>
        <dbReference type="EMBL" id="PHK00797.1"/>
    </source>
</evidence>
<dbReference type="EMBL" id="LAHD01000078">
    <property type="protein sequence ID" value="PHK00797.1"/>
    <property type="molecule type" value="Genomic_DNA"/>
</dbReference>